<proteinExistence type="inferred from homology"/>
<feature type="transmembrane region" description="Helical" evidence="8">
    <location>
        <begin position="131"/>
        <end position="150"/>
    </location>
</feature>
<evidence type="ECO:0000256" key="2">
    <source>
        <dbReference type="ARBA" id="ARBA00007520"/>
    </source>
</evidence>
<feature type="transmembrane region" description="Helical" evidence="8">
    <location>
        <begin position="396"/>
        <end position="415"/>
    </location>
</feature>
<dbReference type="InterPro" id="IPR011701">
    <property type="entry name" value="MFS"/>
</dbReference>
<dbReference type="CDD" id="cd17502">
    <property type="entry name" value="MFS_Azr1_MDR_like"/>
    <property type="match status" value="1"/>
</dbReference>
<feature type="transmembrane region" description="Helical" evidence="8">
    <location>
        <begin position="220"/>
        <end position="239"/>
    </location>
</feature>
<organism evidence="10 11">
    <name type="scientific">Lachnellula suecica</name>
    <dbReference type="NCBI Taxonomy" id="602035"/>
    <lineage>
        <taxon>Eukaryota</taxon>
        <taxon>Fungi</taxon>
        <taxon>Dikarya</taxon>
        <taxon>Ascomycota</taxon>
        <taxon>Pezizomycotina</taxon>
        <taxon>Leotiomycetes</taxon>
        <taxon>Helotiales</taxon>
        <taxon>Lachnaceae</taxon>
        <taxon>Lachnellula</taxon>
    </lineage>
</organism>
<evidence type="ECO:0000256" key="6">
    <source>
        <dbReference type="ARBA" id="ARBA00023136"/>
    </source>
</evidence>
<protein>
    <submittedName>
        <fullName evidence="10">Efflux pump DEP3</fullName>
    </submittedName>
</protein>
<feature type="transmembrane region" description="Helical" evidence="8">
    <location>
        <begin position="427"/>
        <end position="448"/>
    </location>
</feature>
<accession>A0A8T9CGS7</accession>
<evidence type="ECO:0000256" key="1">
    <source>
        <dbReference type="ARBA" id="ARBA00004141"/>
    </source>
</evidence>
<dbReference type="InterPro" id="IPR036259">
    <property type="entry name" value="MFS_trans_sf"/>
</dbReference>
<feature type="transmembrane region" description="Helical" evidence="8">
    <location>
        <begin position="332"/>
        <end position="357"/>
    </location>
</feature>
<dbReference type="GO" id="GO:0022857">
    <property type="term" value="F:transmembrane transporter activity"/>
    <property type="evidence" value="ECO:0007669"/>
    <property type="project" value="InterPro"/>
</dbReference>
<dbReference type="GO" id="GO:0005886">
    <property type="term" value="C:plasma membrane"/>
    <property type="evidence" value="ECO:0007669"/>
    <property type="project" value="TreeGrafter"/>
</dbReference>
<feature type="transmembrane region" description="Helical" evidence="8">
    <location>
        <begin position="188"/>
        <end position="208"/>
    </location>
</feature>
<keyword evidence="4 8" id="KW-0812">Transmembrane</keyword>
<name>A0A8T9CGS7_9HELO</name>
<dbReference type="EMBL" id="QGMK01000159">
    <property type="protein sequence ID" value="TVY83737.1"/>
    <property type="molecule type" value="Genomic_DNA"/>
</dbReference>
<feature type="compositionally biased region" description="Polar residues" evidence="7">
    <location>
        <begin position="1"/>
        <end position="18"/>
    </location>
</feature>
<feature type="transmembrane region" description="Helical" evidence="8">
    <location>
        <begin position="537"/>
        <end position="555"/>
    </location>
</feature>
<feature type="transmembrane region" description="Helical" evidence="8">
    <location>
        <begin position="291"/>
        <end position="311"/>
    </location>
</feature>
<feature type="transmembrane region" description="Helical" evidence="8">
    <location>
        <begin position="460"/>
        <end position="479"/>
    </location>
</feature>
<gene>
    <name evidence="10" type="primary">DEP3_0</name>
    <name evidence="10" type="ORF">LSUE1_G001676</name>
</gene>
<evidence type="ECO:0000256" key="3">
    <source>
        <dbReference type="ARBA" id="ARBA00022448"/>
    </source>
</evidence>
<keyword evidence="5 8" id="KW-1133">Transmembrane helix</keyword>
<keyword evidence="3" id="KW-0813">Transport</keyword>
<keyword evidence="11" id="KW-1185">Reference proteome</keyword>
<feature type="non-terminal residue" evidence="10">
    <location>
        <position position="569"/>
    </location>
</feature>
<evidence type="ECO:0000256" key="5">
    <source>
        <dbReference type="ARBA" id="ARBA00022989"/>
    </source>
</evidence>
<feature type="transmembrane region" description="Helical" evidence="8">
    <location>
        <begin position="369"/>
        <end position="389"/>
    </location>
</feature>
<comment type="subcellular location">
    <subcellularLocation>
        <location evidence="1">Membrane</location>
        <topology evidence="1">Multi-pass membrane protein</topology>
    </subcellularLocation>
</comment>
<dbReference type="Proteomes" id="UP000469558">
    <property type="component" value="Unassembled WGS sequence"/>
</dbReference>
<dbReference type="Gene3D" id="1.20.1250.20">
    <property type="entry name" value="MFS general substrate transporter like domains"/>
    <property type="match status" value="1"/>
</dbReference>
<dbReference type="OrthoDB" id="10021397at2759"/>
<feature type="transmembrane region" description="Helical" evidence="8">
    <location>
        <begin position="101"/>
        <end position="119"/>
    </location>
</feature>
<dbReference type="PANTHER" id="PTHR23501">
    <property type="entry name" value="MAJOR FACILITATOR SUPERFAMILY"/>
    <property type="match status" value="1"/>
</dbReference>
<dbReference type="FunFam" id="1.20.1250.20:FF:000429">
    <property type="entry name" value="MFS drug efflux transporter, putative"/>
    <property type="match status" value="1"/>
</dbReference>
<reference evidence="10 11" key="1">
    <citation type="submission" date="2018-05" db="EMBL/GenBank/DDBJ databases">
        <title>Genome sequencing and assembly of the regulated plant pathogen Lachnellula willkommii and related sister species for the development of diagnostic species identification markers.</title>
        <authorList>
            <person name="Giroux E."/>
            <person name="Bilodeau G."/>
        </authorList>
    </citation>
    <scope>NUCLEOTIDE SEQUENCE [LARGE SCALE GENOMIC DNA]</scope>
    <source>
        <strain evidence="10 11">CBS 268.59</strain>
    </source>
</reference>
<sequence>WPRFSPSYSTEADVQQTKMPKHDDSTKESAPNSAAGLNIPSDDEKQGETNPEPSPRDIQGIKWGLVMTAILSSIFLYALDITIVADIQPIIIERFGEVEKLPWLSCAVLLGATATNLVWGKIYSQFNAKWFYLFNVFLFEAGSAICGAAPSMNAMIIGRAICGIGGAGLYVGVMTLIAFTTTMAERPLYIAATGLTWGIGIVLGPVVGGAFSESAVGWRWAFYLNLLIGAVAAPIWIFLLPNKDARPGTPFKERAIEMDYLGIVLQAGAMTMFVMAISWGGITYPWKSGHIIGLFVGSGVLFIILGFQQGMTIFTTKTCRIIPVEFFRSRTVLILFAVTSASGCAAFVPIYFVPIFFQFTRSDGPLDAGIRLLPFIAIMVFMVFANGALMARWGFYMPWYLIGGLLAITGGVLMFTVDSQTSVSAIYGYTVILGAGVGMWLQASFSVAQAVVSPDNISSAVGFITLAQFAGITISLAIANTVFLNGSQNRIAALLPDAPLSEIQLALQGSRSTFLQSLTASQQAAVLEAIVDAISQTYILVIVAGSLVAALSLLMKHERLFQNHGIAAA</sequence>
<evidence type="ECO:0000313" key="10">
    <source>
        <dbReference type="EMBL" id="TVY83737.1"/>
    </source>
</evidence>
<evidence type="ECO:0000256" key="4">
    <source>
        <dbReference type="ARBA" id="ARBA00022692"/>
    </source>
</evidence>
<keyword evidence="6 8" id="KW-0472">Membrane</keyword>
<dbReference type="PANTHER" id="PTHR23501:SF12">
    <property type="entry name" value="MAJOR FACILITATOR SUPERFAMILY (MFS) PROFILE DOMAIN-CONTAINING PROTEIN-RELATED"/>
    <property type="match status" value="1"/>
</dbReference>
<comment type="similarity">
    <text evidence="2">Belongs to the major facilitator superfamily. TCR/Tet family.</text>
</comment>
<feature type="transmembrane region" description="Helical" evidence="8">
    <location>
        <begin position="63"/>
        <end position="85"/>
    </location>
</feature>
<evidence type="ECO:0000256" key="7">
    <source>
        <dbReference type="SAM" id="MobiDB-lite"/>
    </source>
</evidence>
<dbReference type="InterPro" id="IPR020846">
    <property type="entry name" value="MFS_dom"/>
</dbReference>
<feature type="transmembrane region" description="Helical" evidence="8">
    <location>
        <begin position="156"/>
        <end position="179"/>
    </location>
</feature>
<dbReference type="Pfam" id="PF07690">
    <property type="entry name" value="MFS_1"/>
    <property type="match status" value="1"/>
</dbReference>
<evidence type="ECO:0000259" key="9">
    <source>
        <dbReference type="PROSITE" id="PS50850"/>
    </source>
</evidence>
<comment type="caution">
    <text evidence="10">The sequence shown here is derived from an EMBL/GenBank/DDBJ whole genome shotgun (WGS) entry which is preliminary data.</text>
</comment>
<dbReference type="PROSITE" id="PS50850">
    <property type="entry name" value="MFS"/>
    <property type="match status" value="1"/>
</dbReference>
<evidence type="ECO:0000313" key="11">
    <source>
        <dbReference type="Proteomes" id="UP000469558"/>
    </source>
</evidence>
<evidence type="ECO:0000256" key="8">
    <source>
        <dbReference type="SAM" id="Phobius"/>
    </source>
</evidence>
<feature type="region of interest" description="Disordered" evidence="7">
    <location>
        <begin position="1"/>
        <end position="56"/>
    </location>
</feature>
<feature type="domain" description="Major facilitator superfamily (MFS) profile" evidence="9">
    <location>
        <begin position="66"/>
        <end position="560"/>
    </location>
</feature>
<dbReference type="SUPFAM" id="SSF103473">
    <property type="entry name" value="MFS general substrate transporter"/>
    <property type="match status" value="1"/>
</dbReference>
<feature type="transmembrane region" description="Helical" evidence="8">
    <location>
        <begin position="260"/>
        <end position="279"/>
    </location>
</feature>
<dbReference type="AlphaFoldDB" id="A0A8T9CGS7"/>